<reference evidence="2 3" key="2">
    <citation type="journal article" date="2016" name="Front. Microbiol.">
        <title>Genome and transcriptome sequences reveal the specific parasitism of the nematophagous Purpureocillium lilacinum 36-1.</title>
        <authorList>
            <person name="Xie J."/>
            <person name="Li S."/>
            <person name="Mo C."/>
            <person name="Xiao X."/>
            <person name="Peng D."/>
            <person name="Wang G."/>
            <person name="Xiao Y."/>
        </authorList>
    </citation>
    <scope>NUCLEOTIDE SEQUENCE [LARGE SCALE GENOMIC DNA]</scope>
    <source>
        <strain evidence="2 3">36-1</strain>
    </source>
</reference>
<comment type="caution">
    <text evidence="2">The sequence shown here is derived from an EMBL/GenBank/DDBJ whole genome shotgun (WGS) entry which is preliminary data.</text>
</comment>
<sequence>MLPPLDDQVLRDNPEFARLYSTLTNVVLNLDGTTKHDQEEKKRTAVRKVSLPHVWFEGPAELDEYRLADVKQRLLTHAIATASPPESRASVARSITEPGQRLREGVSAVAEVPELLLDLLLVLPQLLEAEKSLPQESIELLLSSPPLSELGAMMPDLAALVSSNLHSSALSLARLTHPTTNASYLHRHVASLPQDHAALLASVEKARQDLAVARARTLASLVELLHTYTKCLAHLVRSLEAKHGVVARSLELRATDVALQAQRVDADAQSALRNLAKEVYSPEAIAALRNYAAHVQDAKLRATDRLRSLQAELGEYGVGATGGEGKEKMMREMARVHGEMTRQIEEVKKDLERLQDG</sequence>
<accession>A0A2U3DYG3</accession>
<reference evidence="1" key="3">
    <citation type="submission" date="2023-11" db="EMBL/GenBank/DDBJ databases">
        <authorList>
            <person name="Beijen E."/>
            <person name="Ohm R.A."/>
        </authorList>
    </citation>
    <scope>NUCLEOTIDE SEQUENCE</scope>
    <source>
        <strain evidence="1">CBS 150709</strain>
    </source>
</reference>
<protein>
    <submittedName>
        <fullName evidence="2">Uncharacterized protein</fullName>
    </submittedName>
</protein>
<evidence type="ECO:0000313" key="3">
    <source>
        <dbReference type="Proteomes" id="UP000245956"/>
    </source>
</evidence>
<reference evidence="1 4" key="4">
    <citation type="journal article" date="2024" name="Microbiol. Resour. Announc.">
        <title>Genome annotations for the ascomycete fungi Trichoderma harzianum, Trichoderma aggressivum, and Purpureocillium lilacinum.</title>
        <authorList>
            <person name="Beijen E.P.W."/>
            <person name="Ohm R.A."/>
        </authorList>
    </citation>
    <scope>NUCLEOTIDE SEQUENCE [LARGE SCALE GENOMIC DNA]</scope>
    <source>
        <strain evidence="1 4">CBS 150709</strain>
    </source>
</reference>
<evidence type="ECO:0000313" key="1">
    <source>
        <dbReference type="EMBL" id="KAK4094784.1"/>
    </source>
</evidence>
<dbReference type="Proteomes" id="UP001287286">
    <property type="component" value="Unassembled WGS sequence"/>
</dbReference>
<dbReference type="EMBL" id="JAWRVI010000002">
    <property type="protein sequence ID" value="KAK4094784.1"/>
    <property type="molecule type" value="Genomic_DNA"/>
</dbReference>
<dbReference type="EMBL" id="LCWV01000019">
    <property type="protein sequence ID" value="PWI67274.1"/>
    <property type="molecule type" value="Genomic_DNA"/>
</dbReference>
<gene>
    <name evidence="2" type="ORF">PCL_03042</name>
    <name evidence="1" type="ORF">Purlil1_480</name>
</gene>
<proteinExistence type="predicted"/>
<reference evidence="2" key="1">
    <citation type="submission" date="2015-05" db="EMBL/GenBank/DDBJ databases">
        <authorList>
            <person name="Wang D.B."/>
            <person name="Wang M."/>
        </authorList>
    </citation>
    <scope>NUCLEOTIDE SEQUENCE</scope>
    <source>
        <strain evidence="2">36-1</strain>
    </source>
</reference>
<dbReference type="Proteomes" id="UP000245956">
    <property type="component" value="Unassembled WGS sequence"/>
</dbReference>
<evidence type="ECO:0000313" key="4">
    <source>
        <dbReference type="Proteomes" id="UP001287286"/>
    </source>
</evidence>
<name>A0A2U3DYG3_PURLI</name>
<dbReference type="AlphaFoldDB" id="A0A2U3DYG3"/>
<keyword evidence="4" id="KW-1185">Reference proteome</keyword>
<evidence type="ECO:0000313" key="2">
    <source>
        <dbReference type="EMBL" id="PWI67274.1"/>
    </source>
</evidence>
<organism evidence="2 3">
    <name type="scientific">Purpureocillium lilacinum</name>
    <name type="common">Paecilomyces lilacinus</name>
    <dbReference type="NCBI Taxonomy" id="33203"/>
    <lineage>
        <taxon>Eukaryota</taxon>
        <taxon>Fungi</taxon>
        <taxon>Dikarya</taxon>
        <taxon>Ascomycota</taxon>
        <taxon>Pezizomycotina</taxon>
        <taxon>Sordariomycetes</taxon>
        <taxon>Hypocreomycetidae</taxon>
        <taxon>Hypocreales</taxon>
        <taxon>Ophiocordycipitaceae</taxon>
        <taxon>Purpureocillium</taxon>
    </lineage>
</organism>